<feature type="compositionally biased region" description="Basic and acidic residues" evidence="1">
    <location>
        <begin position="202"/>
        <end position="212"/>
    </location>
</feature>
<feature type="compositionally biased region" description="Polar residues" evidence="1">
    <location>
        <begin position="184"/>
        <end position="196"/>
    </location>
</feature>
<dbReference type="Proteomes" id="UP000297245">
    <property type="component" value="Unassembled WGS sequence"/>
</dbReference>
<organism evidence="2 3">
    <name type="scientific">Dendrothele bispora (strain CBS 962.96)</name>
    <dbReference type="NCBI Taxonomy" id="1314807"/>
    <lineage>
        <taxon>Eukaryota</taxon>
        <taxon>Fungi</taxon>
        <taxon>Dikarya</taxon>
        <taxon>Basidiomycota</taxon>
        <taxon>Agaricomycotina</taxon>
        <taxon>Agaricomycetes</taxon>
        <taxon>Agaricomycetidae</taxon>
        <taxon>Agaricales</taxon>
        <taxon>Agaricales incertae sedis</taxon>
        <taxon>Dendrothele</taxon>
    </lineage>
</organism>
<accession>A0A4S8MEE3</accession>
<feature type="region of interest" description="Disordered" evidence="1">
    <location>
        <begin position="1"/>
        <end position="39"/>
    </location>
</feature>
<gene>
    <name evidence="2" type="ORF">K435DRAFT_793708</name>
</gene>
<feature type="compositionally biased region" description="Acidic residues" evidence="1">
    <location>
        <begin position="26"/>
        <end position="37"/>
    </location>
</feature>
<dbReference type="EMBL" id="ML179096">
    <property type="protein sequence ID" value="THV00973.1"/>
    <property type="molecule type" value="Genomic_DNA"/>
</dbReference>
<evidence type="ECO:0000256" key="1">
    <source>
        <dbReference type="SAM" id="MobiDB-lite"/>
    </source>
</evidence>
<dbReference type="AlphaFoldDB" id="A0A4S8MEE3"/>
<keyword evidence="3" id="KW-1185">Reference proteome</keyword>
<feature type="region of interest" description="Disordered" evidence="1">
    <location>
        <begin position="333"/>
        <end position="353"/>
    </location>
</feature>
<reference evidence="2 3" key="1">
    <citation type="journal article" date="2019" name="Nat. Ecol. Evol.">
        <title>Megaphylogeny resolves global patterns of mushroom evolution.</title>
        <authorList>
            <person name="Varga T."/>
            <person name="Krizsan K."/>
            <person name="Foldi C."/>
            <person name="Dima B."/>
            <person name="Sanchez-Garcia M."/>
            <person name="Sanchez-Ramirez S."/>
            <person name="Szollosi G.J."/>
            <person name="Szarkandi J.G."/>
            <person name="Papp V."/>
            <person name="Albert L."/>
            <person name="Andreopoulos W."/>
            <person name="Angelini C."/>
            <person name="Antonin V."/>
            <person name="Barry K.W."/>
            <person name="Bougher N.L."/>
            <person name="Buchanan P."/>
            <person name="Buyck B."/>
            <person name="Bense V."/>
            <person name="Catcheside P."/>
            <person name="Chovatia M."/>
            <person name="Cooper J."/>
            <person name="Damon W."/>
            <person name="Desjardin D."/>
            <person name="Finy P."/>
            <person name="Geml J."/>
            <person name="Haridas S."/>
            <person name="Hughes K."/>
            <person name="Justo A."/>
            <person name="Karasinski D."/>
            <person name="Kautmanova I."/>
            <person name="Kiss B."/>
            <person name="Kocsube S."/>
            <person name="Kotiranta H."/>
            <person name="LaButti K.M."/>
            <person name="Lechner B.E."/>
            <person name="Liimatainen K."/>
            <person name="Lipzen A."/>
            <person name="Lukacs Z."/>
            <person name="Mihaltcheva S."/>
            <person name="Morgado L.N."/>
            <person name="Niskanen T."/>
            <person name="Noordeloos M.E."/>
            <person name="Ohm R.A."/>
            <person name="Ortiz-Santana B."/>
            <person name="Ovrebo C."/>
            <person name="Racz N."/>
            <person name="Riley R."/>
            <person name="Savchenko A."/>
            <person name="Shiryaev A."/>
            <person name="Soop K."/>
            <person name="Spirin V."/>
            <person name="Szebenyi C."/>
            <person name="Tomsovsky M."/>
            <person name="Tulloss R.E."/>
            <person name="Uehling J."/>
            <person name="Grigoriev I.V."/>
            <person name="Vagvolgyi C."/>
            <person name="Papp T."/>
            <person name="Martin F.M."/>
            <person name="Miettinen O."/>
            <person name="Hibbett D.S."/>
            <person name="Nagy L.G."/>
        </authorList>
    </citation>
    <scope>NUCLEOTIDE SEQUENCE [LARGE SCALE GENOMIC DNA]</scope>
    <source>
        <strain evidence="2 3">CBS 962.96</strain>
    </source>
</reference>
<dbReference type="OrthoDB" id="2965364at2759"/>
<evidence type="ECO:0000313" key="3">
    <source>
        <dbReference type="Proteomes" id="UP000297245"/>
    </source>
</evidence>
<sequence>MDSDDEHQAGHQPTDLDQYDRFTPDYDYDEEDAEESDERQYNARLLQASMHNGGQGIRVKVFVQPTFPPLAAGKRRRANCAKPKQQPAEIFFAHEELRLYDFLPLVKEATKGLGNFLVDYMIVAQQVRSKTHKFFWSKRGSGDLPLMSFKAWEDCIQQINAKADTDLKIMAEEIEQPEVPADPGQTQSSSTPTAETQDAADTPERGRDESARSSKRSKKTHEKSEEELIIEDFVSKLMTEHACEDRKCPSPHCFVAPDSTHVVLTPAALDYWASAMAAGKEDVTITNPPVHHFYVKDETHVDDIKTLAARRRNLINHTQGGITINFGSDEAKSLREPLQSRTNSQSPTLPPKQTLSQWKEAHGLDQAIITILESAKITGPHALEYVTDQELKDLGLVIGQRADVRDAEKRWKLGL</sequence>
<protein>
    <submittedName>
        <fullName evidence="2">Uncharacterized protein</fullName>
    </submittedName>
</protein>
<evidence type="ECO:0000313" key="2">
    <source>
        <dbReference type="EMBL" id="THV00973.1"/>
    </source>
</evidence>
<name>A0A4S8MEE3_DENBC</name>
<feature type="compositionally biased region" description="Polar residues" evidence="1">
    <location>
        <begin position="339"/>
        <end position="353"/>
    </location>
</feature>
<proteinExistence type="predicted"/>
<feature type="region of interest" description="Disordered" evidence="1">
    <location>
        <begin position="175"/>
        <end position="225"/>
    </location>
</feature>